<protein>
    <recommendedName>
        <fullName evidence="10">D-3-phosphoglycerate dehydrogenase</fullName>
        <ecNumber evidence="10">1.1.1.95</ecNumber>
    </recommendedName>
</protein>
<evidence type="ECO:0000256" key="9">
    <source>
        <dbReference type="ARBA" id="ARBA00048731"/>
    </source>
</evidence>
<dbReference type="InterPro" id="IPR006140">
    <property type="entry name" value="D-isomer_DH_NAD-bd"/>
</dbReference>
<evidence type="ECO:0000256" key="5">
    <source>
        <dbReference type="ARBA" id="ARBA00022990"/>
    </source>
</evidence>
<gene>
    <name evidence="14" type="ORF">OCU04_008384</name>
</gene>
<comment type="pathway">
    <text evidence="1 10">Amino-acid biosynthesis; L-serine biosynthesis; L-serine from 3-phospho-D-glycerate: step 1/3.</text>
</comment>
<comment type="subunit">
    <text evidence="3">Homotetramer.</text>
</comment>
<dbReference type="Gene3D" id="3.40.50.720">
    <property type="entry name" value="NAD(P)-binding Rossmann-like Domain"/>
    <property type="match status" value="2"/>
</dbReference>
<dbReference type="Gene3D" id="3.30.1330.90">
    <property type="entry name" value="D-3-phosphoglycerate dehydrogenase, domain 3"/>
    <property type="match status" value="1"/>
</dbReference>
<evidence type="ECO:0000256" key="10">
    <source>
        <dbReference type="RuleBase" id="RU363003"/>
    </source>
</evidence>
<dbReference type="OrthoDB" id="298012at2759"/>
<dbReference type="FunFam" id="3.40.50.720:FF:000021">
    <property type="entry name" value="D-3-phosphoglycerate dehydrogenase"/>
    <property type="match status" value="1"/>
</dbReference>
<dbReference type="SUPFAM" id="SSF55021">
    <property type="entry name" value="ACT-like"/>
    <property type="match status" value="1"/>
</dbReference>
<evidence type="ECO:0000256" key="1">
    <source>
        <dbReference type="ARBA" id="ARBA00005216"/>
    </source>
</evidence>
<dbReference type="Gene3D" id="3.30.70.260">
    <property type="match status" value="1"/>
</dbReference>
<feature type="domain" description="D-isomer specific 2-hydroxyacid dehydrogenase catalytic" evidence="11">
    <location>
        <begin position="45"/>
        <end position="356"/>
    </location>
</feature>
<dbReference type="SUPFAM" id="SSF52283">
    <property type="entry name" value="Formate/glycerate dehydrogenase catalytic domain-like"/>
    <property type="match status" value="1"/>
</dbReference>
<keyword evidence="8 10" id="KW-0718">Serine biosynthesis</keyword>
<keyword evidence="10" id="KW-0028">Amino-acid biosynthesis</keyword>
<dbReference type="EMBL" id="JAPEIS010000009">
    <property type="protein sequence ID" value="KAJ8063143.1"/>
    <property type="molecule type" value="Genomic_DNA"/>
</dbReference>
<dbReference type="SUPFAM" id="SSF51735">
    <property type="entry name" value="NAD(P)-binding Rossmann-fold domains"/>
    <property type="match status" value="1"/>
</dbReference>
<evidence type="ECO:0000256" key="4">
    <source>
        <dbReference type="ARBA" id="ARBA00022553"/>
    </source>
</evidence>
<dbReference type="NCBIfam" id="TIGR01327">
    <property type="entry name" value="PGDH"/>
    <property type="match status" value="1"/>
</dbReference>
<evidence type="ECO:0000259" key="13">
    <source>
        <dbReference type="Pfam" id="PF19304"/>
    </source>
</evidence>
<dbReference type="Proteomes" id="UP001152300">
    <property type="component" value="Unassembled WGS sequence"/>
</dbReference>
<dbReference type="EC" id="1.1.1.95" evidence="10"/>
<dbReference type="FunFam" id="3.30.1330.90:FF:000003">
    <property type="entry name" value="D-3-phosphoglycerate dehydrogenase"/>
    <property type="match status" value="1"/>
</dbReference>
<dbReference type="GO" id="GO:0051287">
    <property type="term" value="F:NAD binding"/>
    <property type="evidence" value="ECO:0007669"/>
    <property type="project" value="UniProtKB-UniRule"/>
</dbReference>
<evidence type="ECO:0000256" key="3">
    <source>
        <dbReference type="ARBA" id="ARBA00011881"/>
    </source>
</evidence>
<dbReference type="CDD" id="cd12173">
    <property type="entry name" value="PGDH_4"/>
    <property type="match status" value="1"/>
</dbReference>
<dbReference type="Pfam" id="PF00389">
    <property type="entry name" value="2-Hacid_dh"/>
    <property type="match status" value="1"/>
</dbReference>
<organism evidence="14 15">
    <name type="scientific">Sclerotinia nivalis</name>
    <dbReference type="NCBI Taxonomy" id="352851"/>
    <lineage>
        <taxon>Eukaryota</taxon>
        <taxon>Fungi</taxon>
        <taxon>Dikarya</taxon>
        <taxon>Ascomycota</taxon>
        <taxon>Pezizomycotina</taxon>
        <taxon>Leotiomycetes</taxon>
        <taxon>Helotiales</taxon>
        <taxon>Sclerotiniaceae</taxon>
        <taxon>Sclerotinia</taxon>
    </lineage>
</organism>
<dbReference type="Pfam" id="PF19304">
    <property type="entry name" value="PGDH_inter"/>
    <property type="match status" value="1"/>
</dbReference>
<dbReference type="SUPFAM" id="SSF143548">
    <property type="entry name" value="Serine metabolism enzymes domain"/>
    <property type="match status" value="1"/>
</dbReference>
<name>A0A9X0AJ22_9HELO</name>
<keyword evidence="6 10" id="KW-0560">Oxidoreductase</keyword>
<feature type="domain" description="D-3-phosphoglycerate dehydrogenase ASB" evidence="13">
    <location>
        <begin position="367"/>
        <end position="471"/>
    </location>
</feature>
<proteinExistence type="inferred from homology"/>
<dbReference type="GO" id="GO:0004617">
    <property type="term" value="F:phosphoglycerate dehydrogenase activity"/>
    <property type="evidence" value="ECO:0007669"/>
    <property type="project" value="UniProtKB-EC"/>
</dbReference>
<keyword evidence="7 10" id="KW-0520">NAD</keyword>
<dbReference type="InterPro" id="IPR045865">
    <property type="entry name" value="ACT-like_dom_sf"/>
</dbReference>
<dbReference type="AlphaFoldDB" id="A0A9X0AJ22"/>
<feature type="domain" description="D-isomer specific 2-hydroxyacid dehydrogenase NAD-binding" evidence="12">
    <location>
        <begin position="145"/>
        <end position="324"/>
    </location>
</feature>
<evidence type="ECO:0000259" key="11">
    <source>
        <dbReference type="Pfam" id="PF00389"/>
    </source>
</evidence>
<evidence type="ECO:0000256" key="7">
    <source>
        <dbReference type="ARBA" id="ARBA00023027"/>
    </source>
</evidence>
<evidence type="ECO:0000259" key="12">
    <source>
        <dbReference type="Pfam" id="PF02826"/>
    </source>
</evidence>
<dbReference type="InterPro" id="IPR006236">
    <property type="entry name" value="PGDH"/>
</dbReference>
<dbReference type="InterPro" id="IPR029009">
    <property type="entry name" value="ASB_dom_sf"/>
</dbReference>
<dbReference type="GO" id="GO:0006564">
    <property type="term" value="P:L-serine biosynthetic process"/>
    <property type="evidence" value="ECO:0007669"/>
    <property type="project" value="UniProtKB-KW"/>
</dbReference>
<dbReference type="PANTHER" id="PTHR42938:SF22">
    <property type="entry name" value="D-3-PHOSPHOGLYCERATE DEHYDROGENASE"/>
    <property type="match status" value="1"/>
</dbReference>
<dbReference type="InterPro" id="IPR045626">
    <property type="entry name" value="PGDH_ASB_dom"/>
</dbReference>
<dbReference type="InterPro" id="IPR036291">
    <property type="entry name" value="NAD(P)-bd_dom_sf"/>
</dbReference>
<comment type="similarity">
    <text evidence="2 10">Belongs to the D-isomer specific 2-hydroxyacid dehydrogenase family.</text>
</comment>
<evidence type="ECO:0000256" key="6">
    <source>
        <dbReference type="ARBA" id="ARBA00023002"/>
    </source>
</evidence>
<dbReference type="PANTHER" id="PTHR42938">
    <property type="entry name" value="FORMATE DEHYDROGENASE 1"/>
    <property type="match status" value="1"/>
</dbReference>
<keyword evidence="4" id="KW-0597">Phosphoprotein</keyword>
<evidence type="ECO:0000256" key="8">
    <source>
        <dbReference type="ARBA" id="ARBA00023299"/>
    </source>
</evidence>
<keyword evidence="5" id="KW-0007">Acetylation</keyword>
<sequence>MHLQEYFNSPSITQINSTQNFTMTPSVLPTFNENPSDSSNRPKILIPEKVSIDGLTLLGNKFEIHQPKNLSPTDLLTIIPNYSALIIRSETKVTSEILAAAKNLKVVARAGVGVDNIDVEAATKHGIIVVNSPSGNIAAAAEHTIALLMAVARNVPAGDRSLRGGGWERGKLVGTEVGGKVLGIIGLGKVGLKVARMAVGLGMKVLALDPYASPEIAEANEVQLVKELVELLPVVDFLTIHTPLIASTLDLIGKEELGKMKKTAKVLNVARGGVYNEQALLDALNAGIIAGAGLDVFTSEPPTPDSPAQKLTQHPKVVATPHLGASTIEAQESVSVDVCTQVRSILSGGLPTSAVNAPLILPEEYKKLQPFVKLMEKIGGLYTQHYRGKGVGGKKFEVIYEGELAGIANTRPLFAALVKGLMGSISERGGRDVNIVNASLLAKEKGIMISETHVSENKNLVYASLVTLKVVAVGGGGAGGNAGEQIISGYVSDRGIFISRLDRFNTSFAPEGTLCVLRNNDEPGKIGVVGGILGRAGINVRFMSVAALDKNGDGGNGGGGDGEGASGGTSGGGEIKNEALMILGIDGVVSKEVEAELRSEEGIFDVGIVNFHSSKFQIPNKPHAHIKSTEIYL</sequence>
<dbReference type="InterPro" id="IPR006139">
    <property type="entry name" value="D-isomer_2_OHA_DH_cat_dom"/>
</dbReference>
<comment type="catalytic activity">
    <reaction evidence="9 10">
        <text>(2R)-3-phosphoglycerate + NAD(+) = 3-phosphooxypyruvate + NADH + H(+)</text>
        <dbReference type="Rhea" id="RHEA:12641"/>
        <dbReference type="ChEBI" id="CHEBI:15378"/>
        <dbReference type="ChEBI" id="CHEBI:18110"/>
        <dbReference type="ChEBI" id="CHEBI:57540"/>
        <dbReference type="ChEBI" id="CHEBI:57945"/>
        <dbReference type="ChEBI" id="CHEBI:58272"/>
        <dbReference type="EC" id="1.1.1.95"/>
    </reaction>
</comment>
<keyword evidence="15" id="KW-1185">Reference proteome</keyword>
<evidence type="ECO:0000313" key="15">
    <source>
        <dbReference type="Proteomes" id="UP001152300"/>
    </source>
</evidence>
<evidence type="ECO:0000313" key="14">
    <source>
        <dbReference type="EMBL" id="KAJ8063143.1"/>
    </source>
</evidence>
<dbReference type="Pfam" id="PF02826">
    <property type="entry name" value="2-Hacid_dh_C"/>
    <property type="match status" value="1"/>
</dbReference>
<comment type="caution">
    <text evidence="14">The sequence shown here is derived from an EMBL/GenBank/DDBJ whole genome shotgun (WGS) entry which is preliminary data.</text>
</comment>
<evidence type="ECO:0000256" key="2">
    <source>
        <dbReference type="ARBA" id="ARBA00005854"/>
    </source>
</evidence>
<accession>A0A9X0AJ22</accession>
<reference evidence="14" key="1">
    <citation type="submission" date="2022-11" db="EMBL/GenBank/DDBJ databases">
        <title>Genome Resource of Sclerotinia nivalis Strain SnTB1, a Plant Pathogen Isolated from American Ginseng.</title>
        <authorList>
            <person name="Fan S."/>
        </authorList>
    </citation>
    <scope>NUCLEOTIDE SEQUENCE</scope>
    <source>
        <strain evidence="14">SnTB1</strain>
    </source>
</reference>